<comment type="caution">
    <text evidence="5">The sequence shown here is derived from an EMBL/GenBank/DDBJ whole genome shotgun (WGS) entry which is preliminary data.</text>
</comment>
<sequence>MASSQSKTISLDELVLNENELAFYQRQTGIQDKNKLKEHIIDIAQKALQVYPYHCIYTFGFLRSARKLDVTILIFLLIILSRFRILRAESGYKQLLKLGSTRPNAFFLDLGCCFGNDLRKAIEDGFPARNVVASDLRADFWNFGHDLFHSNTSTFPVLFIPGNVLDSSFISIQPPLQFEESPSDFSSVSLESLLSINSESQSLNPLRGYLSAIHTSAFFHLFDKDEQILIAKKLASLLSPLPGSVIFGSQRGADEPQEGARNSTGTLYYRHSPETWKEMWEKDVFGGKVDLIRVDAGLSLDEGREIIWWTVTRL</sequence>
<organism evidence="5 6">
    <name type="scientific">Lentinula detonsa</name>
    <dbReference type="NCBI Taxonomy" id="2804962"/>
    <lineage>
        <taxon>Eukaryota</taxon>
        <taxon>Fungi</taxon>
        <taxon>Dikarya</taxon>
        <taxon>Basidiomycota</taxon>
        <taxon>Agaricomycotina</taxon>
        <taxon>Agaricomycetes</taxon>
        <taxon>Agaricomycetidae</taxon>
        <taxon>Agaricales</taxon>
        <taxon>Marasmiineae</taxon>
        <taxon>Omphalotaceae</taxon>
        <taxon>Lentinula</taxon>
    </lineage>
</organism>
<dbReference type="AlphaFoldDB" id="A0AA38UYQ4"/>
<comment type="similarity">
    <text evidence="4">Belongs to the class I-like SAM-binding methyltransferase superfamily.</text>
</comment>
<gene>
    <name evidence="5" type="ORF">F5890DRAFT_698552</name>
</gene>
<proteinExistence type="inferred from homology"/>
<accession>A0AA38UYQ4</accession>
<evidence type="ECO:0000256" key="3">
    <source>
        <dbReference type="ARBA" id="ARBA00022691"/>
    </source>
</evidence>
<evidence type="ECO:0000256" key="2">
    <source>
        <dbReference type="ARBA" id="ARBA00022679"/>
    </source>
</evidence>
<evidence type="ECO:0000256" key="4">
    <source>
        <dbReference type="ARBA" id="ARBA00038314"/>
    </source>
</evidence>
<dbReference type="GO" id="GO:0016740">
    <property type="term" value="F:transferase activity"/>
    <property type="evidence" value="ECO:0007669"/>
    <property type="project" value="UniProtKB-KW"/>
</dbReference>
<evidence type="ECO:0000313" key="5">
    <source>
        <dbReference type="EMBL" id="KAJ3990131.1"/>
    </source>
</evidence>
<name>A0AA38UYQ4_9AGAR</name>
<evidence type="ECO:0000256" key="1">
    <source>
        <dbReference type="ARBA" id="ARBA00005179"/>
    </source>
</evidence>
<dbReference type="InterPro" id="IPR029063">
    <property type="entry name" value="SAM-dependent_MTases_sf"/>
</dbReference>
<dbReference type="PANTHER" id="PTHR35897:SF1">
    <property type="entry name" value="METHYLTRANSFERASE AUSD"/>
    <property type="match status" value="1"/>
</dbReference>
<dbReference type="EMBL" id="MU801892">
    <property type="protein sequence ID" value="KAJ3990131.1"/>
    <property type="molecule type" value="Genomic_DNA"/>
</dbReference>
<protein>
    <recommendedName>
        <fullName evidence="7">Methyltransferase domain-containing protein</fullName>
    </recommendedName>
</protein>
<dbReference type="SUPFAM" id="SSF53335">
    <property type="entry name" value="S-adenosyl-L-methionine-dependent methyltransferases"/>
    <property type="match status" value="1"/>
</dbReference>
<comment type="pathway">
    <text evidence="1">Secondary metabolite biosynthesis.</text>
</comment>
<evidence type="ECO:0008006" key="7">
    <source>
        <dbReference type="Google" id="ProtNLM"/>
    </source>
</evidence>
<evidence type="ECO:0000313" key="6">
    <source>
        <dbReference type="Proteomes" id="UP001163850"/>
    </source>
</evidence>
<dbReference type="Proteomes" id="UP001163850">
    <property type="component" value="Unassembled WGS sequence"/>
</dbReference>
<reference evidence="5" key="1">
    <citation type="submission" date="2022-08" db="EMBL/GenBank/DDBJ databases">
        <authorList>
            <consortium name="DOE Joint Genome Institute"/>
            <person name="Min B."/>
            <person name="Riley R."/>
            <person name="Sierra-Patev S."/>
            <person name="Naranjo-Ortiz M."/>
            <person name="Looney B."/>
            <person name="Konkel Z."/>
            <person name="Slot J.C."/>
            <person name="Sakamoto Y."/>
            <person name="Steenwyk J.L."/>
            <person name="Rokas A."/>
            <person name="Carro J."/>
            <person name="Camarero S."/>
            <person name="Ferreira P."/>
            <person name="Molpeceres G."/>
            <person name="Ruiz-Duenas F.J."/>
            <person name="Serrano A."/>
            <person name="Henrissat B."/>
            <person name="Drula E."/>
            <person name="Hughes K.W."/>
            <person name="Mata J.L."/>
            <person name="Ishikawa N.K."/>
            <person name="Vargas-Isla R."/>
            <person name="Ushijima S."/>
            <person name="Smith C.A."/>
            <person name="Ahrendt S."/>
            <person name="Andreopoulos W."/>
            <person name="He G."/>
            <person name="Labutti K."/>
            <person name="Lipzen A."/>
            <person name="Ng V."/>
            <person name="Sandor L."/>
            <person name="Barry K."/>
            <person name="Martinez A.T."/>
            <person name="Xiao Y."/>
            <person name="Gibbons J.G."/>
            <person name="Terashima K."/>
            <person name="Hibbett D.S."/>
            <person name="Grigoriev I.V."/>
        </authorList>
    </citation>
    <scope>NUCLEOTIDE SEQUENCE</scope>
    <source>
        <strain evidence="5">TFB7829</strain>
    </source>
</reference>
<dbReference type="PANTHER" id="PTHR35897">
    <property type="entry name" value="METHYLTRANSFERASE AUSD"/>
    <property type="match status" value="1"/>
</dbReference>
<keyword evidence="2" id="KW-0808">Transferase</keyword>
<dbReference type="InterPro" id="IPR051654">
    <property type="entry name" value="Meroterpenoid_MTases"/>
</dbReference>
<keyword evidence="3" id="KW-0949">S-adenosyl-L-methionine</keyword>